<feature type="compositionally biased region" description="Basic and acidic residues" evidence="1">
    <location>
        <begin position="177"/>
        <end position="187"/>
    </location>
</feature>
<protein>
    <submittedName>
        <fullName evidence="2">Heterokaryon incompatibility protein</fullName>
    </submittedName>
</protein>
<accession>A0A162NBY6</accession>
<evidence type="ECO:0000256" key="1">
    <source>
        <dbReference type="SAM" id="MobiDB-lite"/>
    </source>
</evidence>
<comment type="caution">
    <text evidence="2">The sequence shown here is derived from an EMBL/GenBank/DDBJ whole genome shotgun (WGS) entry which is preliminary data.</text>
</comment>
<proteinExistence type="predicted"/>
<name>A0A162NBY6_COLIC</name>
<dbReference type="EMBL" id="LFIW01000570">
    <property type="protein sequence ID" value="KZL85778.1"/>
    <property type="molecule type" value="Genomic_DNA"/>
</dbReference>
<gene>
    <name evidence="2" type="ORF">CI238_05274</name>
</gene>
<reference evidence="2 3" key="1">
    <citation type="submission" date="2015-06" db="EMBL/GenBank/DDBJ databases">
        <title>Survival trade-offs in plant roots during colonization by closely related pathogenic and mutualistic fungi.</title>
        <authorList>
            <person name="Hacquard S."/>
            <person name="Kracher B."/>
            <person name="Hiruma K."/>
            <person name="Weinman A."/>
            <person name="Muench P."/>
            <person name="Garrido Oter R."/>
            <person name="Ver Loren van Themaat E."/>
            <person name="Dallerey J.-F."/>
            <person name="Damm U."/>
            <person name="Henrissat B."/>
            <person name="Lespinet O."/>
            <person name="Thon M."/>
            <person name="Kemen E."/>
            <person name="McHardy A.C."/>
            <person name="Schulze-Lefert P."/>
            <person name="O'Connell R.J."/>
        </authorList>
    </citation>
    <scope>NUCLEOTIDE SEQUENCE [LARGE SCALE GENOMIC DNA]</scope>
    <source>
        <strain evidence="2 3">MAFF 238704</strain>
    </source>
</reference>
<organism evidence="2 3">
    <name type="scientific">Colletotrichum incanum</name>
    <name type="common">Soybean anthracnose fungus</name>
    <dbReference type="NCBI Taxonomy" id="1573173"/>
    <lineage>
        <taxon>Eukaryota</taxon>
        <taxon>Fungi</taxon>
        <taxon>Dikarya</taxon>
        <taxon>Ascomycota</taxon>
        <taxon>Pezizomycotina</taxon>
        <taxon>Sordariomycetes</taxon>
        <taxon>Hypocreomycetidae</taxon>
        <taxon>Glomerellales</taxon>
        <taxon>Glomerellaceae</taxon>
        <taxon>Colletotrichum</taxon>
        <taxon>Colletotrichum spaethianum species complex</taxon>
    </lineage>
</organism>
<dbReference type="AlphaFoldDB" id="A0A162NBY6"/>
<feature type="region of interest" description="Disordered" evidence="1">
    <location>
        <begin position="139"/>
        <end position="158"/>
    </location>
</feature>
<dbReference type="Proteomes" id="UP000076584">
    <property type="component" value="Unassembled WGS sequence"/>
</dbReference>
<feature type="compositionally biased region" description="Low complexity" evidence="1">
    <location>
        <begin position="143"/>
        <end position="158"/>
    </location>
</feature>
<sequence>MFLTTAATATTISIGDTSLSLSNFQLITELSVPLGCLLAYNNPIQGCEATDFDSTRTCSARCAGQHATWSGTGGKSGQLALRRHKATNVVAGTDRQAQHNHGVCTAFDQRRQASASASAAAATAIYYLCHSTSTTTNYNVGDSNSNTNAASSTSSTTTTIDYSSAAGHHSGTAADNHCHFYNPDRKPTSTSEHFYEASG</sequence>
<evidence type="ECO:0000313" key="3">
    <source>
        <dbReference type="Proteomes" id="UP000076584"/>
    </source>
</evidence>
<keyword evidence="3" id="KW-1185">Reference proteome</keyword>
<evidence type="ECO:0000313" key="2">
    <source>
        <dbReference type="EMBL" id="KZL85778.1"/>
    </source>
</evidence>
<feature type="region of interest" description="Disordered" evidence="1">
    <location>
        <begin position="177"/>
        <end position="199"/>
    </location>
</feature>